<evidence type="ECO:0000313" key="1">
    <source>
        <dbReference type="EMBL" id="CUO10629.1"/>
    </source>
</evidence>
<dbReference type="RefSeq" id="WP_055302270.1">
    <property type="nucleotide sequence ID" value="NZ_CYYR01000015.1"/>
</dbReference>
<proteinExistence type="predicted"/>
<name>A0A174CEG1_9FIRM</name>
<evidence type="ECO:0000313" key="2">
    <source>
        <dbReference type="Proteomes" id="UP000095395"/>
    </source>
</evidence>
<accession>A0A174CEG1</accession>
<gene>
    <name evidence="1" type="ORF">ERS852392_02175</name>
</gene>
<organism evidence="1 2">
    <name type="scientific">Roseburia inulinivorans</name>
    <dbReference type="NCBI Taxonomy" id="360807"/>
    <lineage>
        <taxon>Bacteria</taxon>
        <taxon>Bacillati</taxon>
        <taxon>Bacillota</taxon>
        <taxon>Clostridia</taxon>
        <taxon>Lachnospirales</taxon>
        <taxon>Lachnospiraceae</taxon>
        <taxon>Roseburia</taxon>
    </lineage>
</organism>
<reference evidence="1 2" key="1">
    <citation type="submission" date="2015-09" db="EMBL/GenBank/DDBJ databases">
        <authorList>
            <consortium name="Pathogen Informatics"/>
        </authorList>
    </citation>
    <scope>NUCLEOTIDE SEQUENCE [LARGE SCALE GENOMIC DNA]</scope>
    <source>
        <strain evidence="1 2">2789STDY5608835</strain>
    </source>
</reference>
<dbReference type="EMBL" id="CYYR01000015">
    <property type="protein sequence ID" value="CUO10629.1"/>
    <property type="molecule type" value="Genomic_DNA"/>
</dbReference>
<dbReference type="Proteomes" id="UP000095395">
    <property type="component" value="Unassembled WGS sequence"/>
</dbReference>
<protein>
    <submittedName>
        <fullName evidence="1">Uncharacterized protein</fullName>
    </submittedName>
</protein>
<dbReference type="AlphaFoldDB" id="A0A174CEG1"/>
<sequence>MNDKINRGQLVRTYIGEGLAPFKFEYKGYQGDSWKFERNMKGAVQTISIYPYRFDQSMITFELYTNVKNSEYASKIGTNVVSASMLDGIVSNGQIRGYWQYGNEQELIQVLGEMKDVLIKKGMKILVELSKGLEEPDTAEMYREVYFHHDELCEKFMEKTGIVVTGFDEENIDRWFEVIEERTAILKQGDYEDAKEELMEIAAFLGNQLVKYLGGRWFHYLSENHESCGVERCKTLNSGLNCLSVVVGGYTQNGMNWVKESIVDMCENRRK</sequence>